<gene>
    <name evidence="1" type="ORF">BA177_05145</name>
</gene>
<dbReference type="Pfam" id="PF07237">
    <property type="entry name" value="DUF1428"/>
    <property type="match status" value="1"/>
</dbReference>
<dbReference type="KEGG" id="woc:BA177_05145"/>
<dbReference type="PIRSF" id="PIRSF007028">
    <property type="entry name" value="UCP007028"/>
    <property type="match status" value="1"/>
</dbReference>
<sequence>MANYIDGFVLPVSRDRLDEYRRLVAAVAAVWREHGALDYREYVGDDLMRDGTRSFTDATAAAEGEVIVFGWVEFESREARDLANEKVASDPRVAKLMQSSESGFDAERMLYGGFQSLVQLSNSNAR</sequence>
<dbReference type="Gene3D" id="3.30.70.100">
    <property type="match status" value="1"/>
</dbReference>
<evidence type="ECO:0000313" key="2">
    <source>
        <dbReference type="Proteomes" id="UP000092695"/>
    </source>
</evidence>
<dbReference type="InterPro" id="IPR009874">
    <property type="entry name" value="DUF1428"/>
</dbReference>
<evidence type="ECO:0000313" key="1">
    <source>
        <dbReference type="EMBL" id="ANO50673.1"/>
    </source>
</evidence>
<organism evidence="1 2">
    <name type="scientific">Woeseia oceani</name>
    <dbReference type="NCBI Taxonomy" id="1548547"/>
    <lineage>
        <taxon>Bacteria</taxon>
        <taxon>Pseudomonadati</taxon>
        <taxon>Pseudomonadota</taxon>
        <taxon>Gammaproteobacteria</taxon>
        <taxon>Woeseiales</taxon>
        <taxon>Woeseiaceae</taxon>
        <taxon>Woeseia</taxon>
    </lineage>
</organism>
<dbReference type="OrthoDB" id="9792392at2"/>
<dbReference type="STRING" id="1548547.BA177_05145"/>
<proteinExistence type="predicted"/>
<dbReference type="SUPFAM" id="SSF54909">
    <property type="entry name" value="Dimeric alpha+beta barrel"/>
    <property type="match status" value="1"/>
</dbReference>
<reference evidence="1 2" key="1">
    <citation type="submission" date="2016-06" db="EMBL/GenBank/DDBJ databases">
        <title>Complete genome sequence of a deep-branching marine Gamma Proteobacterium Woeseia oceani type strain XK5.</title>
        <authorList>
            <person name="Mu D."/>
            <person name="Du Z."/>
        </authorList>
    </citation>
    <scope>NUCLEOTIDE SEQUENCE [LARGE SCALE GENOMIC DNA]</scope>
    <source>
        <strain evidence="1 2">XK5</strain>
    </source>
</reference>
<dbReference type="RefSeq" id="WP_068613736.1">
    <property type="nucleotide sequence ID" value="NZ_CP016268.1"/>
</dbReference>
<keyword evidence="2" id="KW-1185">Reference proteome</keyword>
<accession>A0A193LDX0</accession>
<dbReference type="EMBL" id="CP016268">
    <property type="protein sequence ID" value="ANO50673.1"/>
    <property type="molecule type" value="Genomic_DNA"/>
</dbReference>
<protein>
    <submittedName>
        <fullName evidence="1">RNA signal recognition particle</fullName>
    </submittedName>
</protein>
<name>A0A193LDX0_9GAMM</name>
<dbReference type="AlphaFoldDB" id="A0A193LDX0"/>
<dbReference type="Proteomes" id="UP000092695">
    <property type="component" value="Chromosome"/>
</dbReference>
<dbReference type="InterPro" id="IPR011008">
    <property type="entry name" value="Dimeric_a/b-barrel"/>
</dbReference>